<comment type="similarity">
    <text evidence="2">Belongs to the glycosyl hydrolase 38 family.</text>
</comment>
<dbReference type="GO" id="GO:0030246">
    <property type="term" value="F:carbohydrate binding"/>
    <property type="evidence" value="ECO:0007669"/>
    <property type="project" value="InterPro"/>
</dbReference>
<reference evidence="5" key="1">
    <citation type="journal article" date="2012" name="Nature">
        <title>The oyster genome reveals stress adaptation and complexity of shell formation.</title>
        <authorList>
            <person name="Zhang G."/>
            <person name="Fang X."/>
            <person name="Guo X."/>
            <person name="Li L."/>
            <person name="Luo R."/>
            <person name="Xu F."/>
            <person name="Yang P."/>
            <person name="Zhang L."/>
            <person name="Wang X."/>
            <person name="Qi H."/>
            <person name="Xiong Z."/>
            <person name="Que H."/>
            <person name="Xie Y."/>
            <person name="Holland P.W."/>
            <person name="Paps J."/>
            <person name="Zhu Y."/>
            <person name="Wu F."/>
            <person name="Chen Y."/>
            <person name="Wang J."/>
            <person name="Peng C."/>
            <person name="Meng J."/>
            <person name="Yang L."/>
            <person name="Liu J."/>
            <person name="Wen B."/>
            <person name="Zhang N."/>
            <person name="Huang Z."/>
            <person name="Zhu Q."/>
            <person name="Feng Y."/>
            <person name="Mount A."/>
            <person name="Hedgecock D."/>
            <person name="Xu Z."/>
            <person name="Liu Y."/>
            <person name="Domazet-Loso T."/>
            <person name="Du Y."/>
            <person name="Sun X."/>
            <person name="Zhang S."/>
            <person name="Liu B."/>
            <person name="Cheng P."/>
            <person name="Jiang X."/>
            <person name="Li J."/>
            <person name="Fan D."/>
            <person name="Wang W."/>
            <person name="Fu W."/>
            <person name="Wang T."/>
            <person name="Wang B."/>
            <person name="Zhang J."/>
            <person name="Peng Z."/>
            <person name="Li Y."/>
            <person name="Li N."/>
            <person name="Wang J."/>
            <person name="Chen M."/>
            <person name="He Y."/>
            <person name="Tan F."/>
            <person name="Song X."/>
            <person name="Zheng Q."/>
            <person name="Huang R."/>
            <person name="Yang H."/>
            <person name="Du X."/>
            <person name="Chen L."/>
            <person name="Yang M."/>
            <person name="Gaffney P.M."/>
            <person name="Wang S."/>
            <person name="Luo L."/>
            <person name="She Z."/>
            <person name="Ming Y."/>
            <person name="Huang W."/>
            <person name="Zhang S."/>
            <person name="Huang B."/>
            <person name="Zhang Y."/>
            <person name="Qu T."/>
            <person name="Ni P."/>
            <person name="Miao G."/>
            <person name="Wang J."/>
            <person name="Wang Q."/>
            <person name="Steinberg C.E."/>
            <person name="Wang H."/>
            <person name="Li N."/>
            <person name="Qian L."/>
            <person name="Zhang G."/>
            <person name="Li Y."/>
            <person name="Yang H."/>
            <person name="Liu X."/>
            <person name="Wang J."/>
            <person name="Yin Y."/>
            <person name="Wang J."/>
        </authorList>
    </citation>
    <scope>NUCLEOTIDE SEQUENCE [LARGE SCALE GENOMIC DNA]</scope>
    <source>
        <strain evidence="5">05x7-T-G4-1.051#20</strain>
    </source>
</reference>
<dbReference type="InterPro" id="IPR027291">
    <property type="entry name" value="Glyco_hydro_38_N_sf"/>
</dbReference>
<dbReference type="GO" id="GO:0004559">
    <property type="term" value="F:alpha-mannosidase activity"/>
    <property type="evidence" value="ECO:0007669"/>
    <property type="project" value="InterPro"/>
</dbReference>
<proteinExistence type="inferred from homology"/>
<name>K1PUB1_MAGGI</name>
<dbReference type="InterPro" id="IPR037094">
    <property type="entry name" value="Glyco_hydro_38_cen_sf"/>
</dbReference>
<dbReference type="HOGENOM" id="CLU_373085_0_0_1"/>
<dbReference type="Gene3D" id="2.70.98.30">
    <property type="entry name" value="Golgi alpha-mannosidase II, domain 4"/>
    <property type="match status" value="1"/>
</dbReference>
<dbReference type="AlphaFoldDB" id="K1PUB1"/>
<comment type="cofactor">
    <cofactor evidence="1">
        <name>Zn(2+)</name>
        <dbReference type="ChEBI" id="CHEBI:29105"/>
    </cofactor>
</comment>
<organism evidence="5">
    <name type="scientific">Magallana gigas</name>
    <name type="common">Pacific oyster</name>
    <name type="synonym">Crassostrea gigas</name>
    <dbReference type="NCBI Taxonomy" id="29159"/>
    <lineage>
        <taxon>Eukaryota</taxon>
        <taxon>Metazoa</taxon>
        <taxon>Spiralia</taxon>
        <taxon>Lophotrochozoa</taxon>
        <taxon>Mollusca</taxon>
        <taxon>Bivalvia</taxon>
        <taxon>Autobranchia</taxon>
        <taxon>Pteriomorphia</taxon>
        <taxon>Ostreida</taxon>
        <taxon>Ostreoidea</taxon>
        <taxon>Ostreidae</taxon>
        <taxon>Magallana</taxon>
    </lineage>
</organism>
<dbReference type="InterPro" id="IPR050843">
    <property type="entry name" value="Glycosyl_Hydrlase_38"/>
</dbReference>
<feature type="domain" description="Glycoside hydrolase family 38 central" evidence="4">
    <location>
        <begin position="440"/>
        <end position="525"/>
    </location>
</feature>
<accession>K1PUB1</accession>
<evidence type="ECO:0000313" key="5">
    <source>
        <dbReference type="EMBL" id="EKC25278.1"/>
    </source>
</evidence>
<evidence type="ECO:0000256" key="2">
    <source>
        <dbReference type="ARBA" id="ARBA00009792"/>
    </source>
</evidence>
<dbReference type="InterPro" id="IPR011013">
    <property type="entry name" value="Gal_mutarotase_sf_dom"/>
</dbReference>
<dbReference type="InParanoid" id="K1PUB1"/>
<keyword evidence="3" id="KW-0862">Zinc</keyword>
<dbReference type="PANTHER" id="PTHR11607">
    <property type="entry name" value="ALPHA-MANNOSIDASE"/>
    <property type="match status" value="1"/>
</dbReference>
<evidence type="ECO:0000256" key="1">
    <source>
        <dbReference type="ARBA" id="ARBA00001947"/>
    </source>
</evidence>
<evidence type="ECO:0000256" key="3">
    <source>
        <dbReference type="ARBA" id="ARBA00022833"/>
    </source>
</evidence>
<dbReference type="InterPro" id="IPR000602">
    <property type="entry name" value="Glyco_hydro_38_N"/>
</dbReference>
<dbReference type="GO" id="GO:0000139">
    <property type="term" value="C:Golgi membrane"/>
    <property type="evidence" value="ECO:0007669"/>
    <property type="project" value="TreeGrafter"/>
</dbReference>
<dbReference type="InterPro" id="IPR015341">
    <property type="entry name" value="Glyco_hydro_38_cen"/>
</dbReference>
<dbReference type="PANTHER" id="PTHR11607:SF3">
    <property type="entry name" value="LYSOSOMAL ALPHA-MANNOSIDASE"/>
    <property type="match status" value="1"/>
</dbReference>
<dbReference type="GO" id="GO:0006013">
    <property type="term" value="P:mannose metabolic process"/>
    <property type="evidence" value="ECO:0007669"/>
    <property type="project" value="InterPro"/>
</dbReference>
<dbReference type="SUPFAM" id="SSF88713">
    <property type="entry name" value="Glycoside hydrolase/deacetylase"/>
    <property type="match status" value="1"/>
</dbReference>
<dbReference type="SMART" id="SM00872">
    <property type="entry name" value="Alpha-mann_mid"/>
    <property type="match status" value="1"/>
</dbReference>
<dbReference type="GO" id="GO:0006491">
    <property type="term" value="P:N-glycan processing"/>
    <property type="evidence" value="ECO:0007669"/>
    <property type="project" value="TreeGrafter"/>
</dbReference>
<protein>
    <submittedName>
        <fullName evidence="5">Alpha-mannosidase 2</fullName>
    </submittedName>
</protein>
<gene>
    <name evidence="5" type="ORF">CGI_10019664</name>
</gene>
<dbReference type="Gene3D" id="3.20.110.10">
    <property type="entry name" value="Glycoside hydrolase 38, N terminal domain"/>
    <property type="match status" value="1"/>
</dbReference>
<evidence type="ECO:0000259" key="4">
    <source>
        <dbReference type="SMART" id="SM00872"/>
    </source>
</evidence>
<dbReference type="SUPFAM" id="SSF74650">
    <property type="entry name" value="Galactose mutarotase-like"/>
    <property type="match status" value="1"/>
</dbReference>
<dbReference type="Gene3D" id="1.20.1270.50">
    <property type="entry name" value="Glycoside hydrolase family 38, central domain"/>
    <property type="match status" value="1"/>
</dbReference>
<dbReference type="EMBL" id="JH817691">
    <property type="protein sequence ID" value="EKC25278.1"/>
    <property type="molecule type" value="Genomic_DNA"/>
</dbReference>
<dbReference type="Pfam" id="PF01074">
    <property type="entry name" value="Glyco_hydro_38N"/>
    <property type="match status" value="1"/>
</dbReference>
<dbReference type="InterPro" id="IPR011330">
    <property type="entry name" value="Glyco_hydro/deAcase_b/a-brl"/>
</dbReference>
<sequence length="745" mass="85250">MVTYDNLSVELLILLPSLIHNFPEKPPCSTEGSGLAVYMARGLRVHKWPSVLKLGDHMPLSDGSCQQKQLHIHFSHTSGYCYKGPAIAQIARKNANFSTVQSIQSRILGSCTMPVSSADVEMDALWRTLDVSYPLALSVSGWLDVVQVYSWVTKPLTVIIVPHSHQDPGWLFNFEYYFETYSNKIINLMVEQLTKNPAWRFVWSEVCWLEKWWERASQSQKDSFTRLVRNGQLEIVSGGWVMPDEAVVHYSAMLNQLIDGHQWLMTHVGITPNISWSIDPFGHSPTMAYFNKRSGAKAMVIQRIHFGIKRHLAKIKTMEFQWRQIWDSGSKTDIMTHVLPFASYAITHSCGPNTHVCCQFDFFQKKCYYGKKSIRSEEINENNVKAKAWLLWEQFQKKSELFQENVLLVPHGDDFRYSDPREWEKQFRNLEILMAYINSDTEMNTKLSEQIVLLRTNAMMITRSVEILYAAAVAKANKMSEQLYSLLKLLPDLNVGRQELALFQHHDAITGTSRKTVTENYRKRKLVIFNPLGHSRREILTLMVDKPNVKVTNSSTTLTIPHQISPFWEKAGFIEELYELSFEVNLPALSLSEVTVEKGEATQNTRLYVHYKSTGHLWRSEVKVVTYTSGKTWSTMFKDKGGAYTFVPDGPAETLSEPVDALFLIDGPLFSRVVTVQPTITQTVTIYKTHNNMAKGVHIENKVNMQKLDNTELMMRVESDIGESRAEMCVDLNGFQVILNIGKMC</sequence>